<sequence length="136" mass="15253">MGNAKQKITTFLMFEGKAEEAMNFYITLFDRSEIISMQQYGPNEAGAEGTVVQALFSLNGQVFMCIDSSVKHNFTFTPSMSLYVTCDTEAEIERVFGRLSDGGSVLMPLGAYPFSEKFGWVQDKFGVSWQLNLEKK</sequence>
<dbReference type="CDD" id="cd06588">
    <property type="entry name" value="PhnB_like"/>
    <property type="match status" value="1"/>
</dbReference>
<dbReference type="EMBL" id="LQRA01000070">
    <property type="protein sequence ID" value="KZE75819.1"/>
    <property type="molecule type" value="Genomic_DNA"/>
</dbReference>
<dbReference type="AlphaFoldDB" id="A0A161RWK9"/>
<dbReference type="PIRSF" id="PIRSF500687">
    <property type="entry name" value="MTase_demethylubiq_bact"/>
    <property type="match status" value="1"/>
</dbReference>
<dbReference type="InterPro" id="IPR027259">
    <property type="entry name" value="MTase_demethylubiq_bac"/>
</dbReference>
<dbReference type="InterPro" id="IPR029068">
    <property type="entry name" value="Glyas_Bleomycin-R_OHBP_Dase"/>
</dbReference>
<evidence type="ECO:0000259" key="1">
    <source>
        <dbReference type="Pfam" id="PF06983"/>
    </source>
</evidence>
<evidence type="ECO:0000313" key="2">
    <source>
        <dbReference type="EMBL" id="KZE75819.1"/>
    </source>
</evidence>
<feature type="domain" description="PhnB-like" evidence="1">
    <location>
        <begin position="6"/>
        <end position="131"/>
    </location>
</feature>
<dbReference type="PANTHER" id="PTHR33990:SF4">
    <property type="entry name" value="PHNB-LIKE DOMAIN-CONTAINING PROTEIN"/>
    <property type="match status" value="1"/>
</dbReference>
<protein>
    <recommendedName>
        <fullName evidence="1">PhnB-like domain-containing protein</fullName>
    </recommendedName>
</protein>
<organism evidence="2 3">
    <name type="scientific">Paenibacillus elgii</name>
    <dbReference type="NCBI Taxonomy" id="189691"/>
    <lineage>
        <taxon>Bacteria</taxon>
        <taxon>Bacillati</taxon>
        <taxon>Bacillota</taxon>
        <taxon>Bacilli</taxon>
        <taxon>Bacillales</taxon>
        <taxon>Paenibacillaceae</taxon>
        <taxon>Paenibacillus</taxon>
    </lineage>
</organism>
<accession>A0A161RWK9</accession>
<keyword evidence="3" id="KW-1185">Reference proteome</keyword>
<name>A0A161RWK9_9BACL</name>
<dbReference type="Gene3D" id="3.30.720.110">
    <property type="match status" value="1"/>
</dbReference>
<dbReference type="OrthoDB" id="9806473at2"/>
<dbReference type="eggNOG" id="COG3865">
    <property type="taxonomic scope" value="Bacteria"/>
</dbReference>
<dbReference type="InterPro" id="IPR028973">
    <property type="entry name" value="PhnB-like"/>
</dbReference>
<evidence type="ECO:0000313" key="3">
    <source>
        <dbReference type="Proteomes" id="UP000076563"/>
    </source>
</evidence>
<dbReference type="PIRSF" id="PIRSF021700">
    <property type="entry name" value="3_dmu_93_MTrfase"/>
    <property type="match status" value="1"/>
</dbReference>
<dbReference type="SUPFAM" id="SSF54593">
    <property type="entry name" value="Glyoxalase/Bleomycin resistance protein/Dihydroxybiphenyl dioxygenase"/>
    <property type="match status" value="1"/>
</dbReference>
<proteinExistence type="predicted"/>
<dbReference type="STRING" id="1007103.GCA_000213315_04960"/>
<dbReference type="RefSeq" id="WP_063184607.1">
    <property type="nucleotide sequence ID" value="NZ_CP121215.1"/>
</dbReference>
<dbReference type="Gene3D" id="3.30.720.100">
    <property type="match status" value="1"/>
</dbReference>
<dbReference type="InterPro" id="IPR009725">
    <property type="entry name" value="3_dmu_93_MTrfase"/>
</dbReference>
<dbReference type="Pfam" id="PF06983">
    <property type="entry name" value="3-dmu-9_3-mt"/>
    <property type="match status" value="1"/>
</dbReference>
<dbReference type="PANTHER" id="PTHR33990">
    <property type="entry name" value="PROTEIN YJDN-RELATED"/>
    <property type="match status" value="1"/>
</dbReference>
<dbReference type="Proteomes" id="UP000076563">
    <property type="component" value="Unassembled WGS sequence"/>
</dbReference>
<gene>
    <name evidence="2" type="ORF">AV654_25460</name>
</gene>
<reference evidence="3" key="1">
    <citation type="submission" date="2016-01" db="EMBL/GenBank/DDBJ databases">
        <title>Draft genome of Chromobacterium sp. F49.</title>
        <authorList>
            <person name="Hong K.W."/>
        </authorList>
    </citation>
    <scope>NUCLEOTIDE SEQUENCE [LARGE SCALE GENOMIC DNA]</scope>
    <source>
        <strain evidence="3">M63</strain>
    </source>
</reference>
<comment type="caution">
    <text evidence="2">The sequence shown here is derived from an EMBL/GenBank/DDBJ whole genome shotgun (WGS) entry which is preliminary data.</text>
</comment>